<keyword evidence="2" id="KW-0067">ATP-binding</keyword>
<dbReference type="PANTHER" id="PTHR42855:SF1">
    <property type="entry name" value="ABC TRANSPORTER DOMAIN-CONTAINING PROTEIN"/>
    <property type="match status" value="1"/>
</dbReference>
<evidence type="ECO:0000256" key="1">
    <source>
        <dbReference type="ARBA" id="ARBA00022741"/>
    </source>
</evidence>
<evidence type="ECO:0000313" key="6">
    <source>
        <dbReference type="Proteomes" id="UP000006001"/>
    </source>
</evidence>
<dbReference type="AlphaFoldDB" id="D0WFW5"/>
<evidence type="ECO:0000313" key="5">
    <source>
        <dbReference type="EMBL" id="EEZ61378.1"/>
    </source>
</evidence>
<comment type="caution">
    <text evidence="5">The sequence shown here is derived from an EMBL/GenBank/DDBJ whole genome shotgun (WGS) entry which is preliminary data.</text>
</comment>
<dbReference type="RefSeq" id="WP_006361960.1">
    <property type="nucleotide sequence ID" value="NZ_GG700630.1"/>
</dbReference>
<dbReference type="InterPro" id="IPR027417">
    <property type="entry name" value="P-loop_NTPase"/>
</dbReference>
<dbReference type="CDD" id="cd03221">
    <property type="entry name" value="ABCF_EF-3"/>
    <property type="match status" value="2"/>
</dbReference>
<dbReference type="STRING" id="649764.HMPREF0762_00715"/>
<accession>D0WFW5</accession>
<sequence length="670" mass="72523">MFGCEGVHLEYPTKKVLDGVTLGVHEGDRIGVVGQNGEGKSSLLKLLARSIEPDEGAATRTRGLRMGVLDQTDALDDASTVRESIVGGAPEYVWASDARIREVVSSLVADIPWNTQVSTLSGGQRRRVDLARLLVGDDDVLLLDEPTNHLDMRAISWLAAHLARRWPRGSGALLVVTHDRWFLDEVCTRMWEVHAGRVIPFEGGYSAYMLQRVERDRVERVTEQRRQNLARKELAWLSRGARARSTKPKFHVEAAEALINDVPPMRDPLELKTLAMQRLGKQVIDLTGVSVSFGGRTVLNGVDWSVGPGDRVGILGENGAGKTTLLRVVQRLQRPDAGFVKIGKTVKFAVLSQRLDELAEQDAYRVTEVLSRYPARVVVDGKETTPAKLLERLGFSSKALFSRVGDLSGGQKRRLQLMLTLIQEPNVLILDEPGNDLDTDMLAMLEDVLDTWAGTLIMVTHDRHLMERVTDDQYALIGGKVVHCPRGVDEYLQMLEERDSSRGVSFADVIGSGSASLGAACAGSDEAASSGARPFPGAFASSDASVSSSTSGVRAFSDMSVSSGASAPSGARASLDAFASSGMAASSGAPASPRLSNAEMRELKKRLSSLQRRINTASNKVDAKRAEMSAADPTDFVLLGKLQAELDARAADKEALEDEWLEVADALGET</sequence>
<feature type="coiled-coil region" evidence="3">
    <location>
        <begin position="600"/>
        <end position="659"/>
    </location>
</feature>
<reference evidence="5" key="1">
    <citation type="submission" date="2009-10" db="EMBL/GenBank/DDBJ databases">
        <authorList>
            <person name="Weinstock G."/>
            <person name="Sodergren E."/>
            <person name="Clifton S."/>
            <person name="Fulton L."/>
            <person name="Fulton B."/>
            <person name="Courtney L."/>
            <person name="Fronick C."/>
            <person name="Harrison M."/>
            <person name="Strong C."/>
            <person name="Farmer C."/>
            <person name="Delahaunty K."/>
            <person name="Markovic C."/>
            <person name="Hall O."/>
            <person name="Minx P."/>
            <person name="Tomlinson C."/>
            <person name="Mitreva M."/>
            <person name="Nelson J."/>
            <person name="Hou S."/>
            <person name="Wollam A."/>
            <person name="Pepin K.H."/>
            <person name="Johnson M."/>
            <person name="Bhonagiri V."/>
            <person name="Nash W.E."/>
            <person name="Warren W."/>
            <person name="Chinwalla A."/>
            <person name="Mardis E.R."/>
            <person name="Wilson R.K."/>
        </authorList>
    </citation>
    <scope>NUCLEOTIDE SEQUENCE [LARGE SCALE GENOMIC DNA]</scope>
    <source>
        <strain evidence="5">ATCC 700122</strain>
    </source>
</reference>
<dbReference type="eggNOG" id="COG0488">
    <property type="taxonomic scope" value="Bacteria"/>
</dbReference>
<dbReference type="Gene3D" id="3.40.50.300">
    <property type="entry name" value="P-loop containing nucleotide triphosphate hydrolases"/>
    <property type="match status" value="2"/>
</dbReference>
<dbReference type="Pfam" id="PF00005">
    <property type="entry name" value="ABC_tran"/>
    <property type="match status" value="2"/>
</dbReference>
<keyword evidence="6" id="KW-1185">Reference proteome</keyword>
<feature type="domain" description="ABC transporter" evidence="4">
    <location>
        <begin position="2"/>
        <end position="220"/>
    </location>
</feature>
<dbReference type="PROSITE" id="PS00211">
    <property type="entry name" value="ABC_TRANSPORTER_1"/>
    <property type="match status" value="1"/>
</dbReference>
<dbReference type="GO" id="GO:0005524">
    <property type="term" value="F:ATP binding"/>
    <property type="evidence" value="ECO:0007669"/>
    <property type="project" value="UniProtKB-KW"/>
</dbReference>
<evidence type="ECO:0000256" key="2">
    <source>
        <dbReference type="ARBA" id="ARBA00022840"/>
    </source>
</evidence>
<dbReference type="InterPro" id="IPR003439">
    <property type="entry name" value="ABC_transporter-like_ATP-bd"/>
</dbReference>
<dbReference type="InterPro" id="IPR003593">
    <property type="entry name" value="AAA+_ATPase"/>
</dbReference>
<keyword evidence="3" id="KW-0175">Coiled coil</keyword>
<evidence type="ECO:0000256" key="3">
    <source>
        <dbReference type="SAM" id="Coils"/>
    </source>
</evidence>
<evidence type="ECO:0000259" key="4">
    <source>
        <dbReference type="PROSITE" id="PS50893"/>
    </source>
</evidence>
<organism evidence="5 6">
    <name type="scientific">Slackia exigua (strain ATCC 700122 / DSM 15923 / CIP 105133 / JCM 11022 / KCTC 5966 / S-7)</name>
    <dbReference type="NCBI Taxonomy" id="649764"/>
    <lineage>
        <taxon>Bacteria</taxon>
        <taxon>Bacillati</taxon>
        <taxon>Actinomycetota</taxon>
        <taxon>Coriobacteriia</taxon>
        <taxon>Eggerthellales</taxon>
        <taxon>Eggerthellaceae</taxon>
        <taxon>Slackia</taxon>
    </lineage>
</organism>
<dbReference type="InterPro" id="IPR017871">
    <property type="entry name" value="ABC_transporter-like_CS"/>
</dbReference>
<dbReference type="SMART" id="SM00382">
    <property type="entry name" value="AAA"/>
    <property type="match status" value="2"/>
</dbReference>
<dbReference type="PROSITE" id="PS50893">
    <property type="entry name" value="ABC_TRANSPORTER_2"/>
    <property type="match status" value="2"/>
</dbReference>
<proteinExistence type="predicted"/>
<protein>
    <submittedName>
        <fullName evidence="5">Phage virion morphogenesis protein</fullName>
    </submittedName>
</protein>
<dbReference type="SUPFAM" id="SSF52540">
    <property type="entry name" value="P-loop containing nucleoside triphosphate hydrolases"/>
    <property type="match status" value="2"/>
</dbReference>
<name>D0WFW5_SLAES</name>
<dbReference type="EMBL" id="ACUX02000006">
    <property type="protein sequence ID" value="EEZ61378.1"/>
    <property type="molecule type" value="Genomic_DNA"/>
</dbReference>
<dbReference type="InterPro" id="IPR051309">
    <property type="entry name" value="ABCF_ATPase"/>
</dbReference>
<keyword evidence="1" id="KW-0547">Nucleotide-binding</keyword>
<feature type="domain" description="ABC transporter" evidence="4">
    <location>
        <begin position="284"/>
        <end position="503"/>
    </location>
</feature>
<dbReference type="GO" id="GO:0016887">
    <property type="term" value="F:ATP hydrolysis activity"/>
    <property type="evidence" value="ECO:0007669"/>
    <property type="project" value="InterPro"/>
</dbReference>
<dbReference type="GeneID" id="85007310"/>
<dbReference type="HOGENOM" id="CLU_000604_36_0_11"/>
<gene>
    <name evidence="5" type="ORF">HMPREF0762_00715</name>
</gene>
<dbReference type="Proteomes" id="UP000006001">
    <property type="component" value="Unassembled WGS sequence"/>
</dbReference>
<dbReference type="PANTHER" id="PTHR42855">
    <property type="entry name" value="ABC TRANSPORTER ATP-BINDING SUBUNIT"/>
    <property type="match status" value="1"/>
</dbReference>